<dbReference type="GO" id="GO:0005230">
    <property type="term" value="F:extracellular ligand-gated monoatomic ion channel activity"/>
    <property type="evidence" value="ECO:0007669"/>
    <property type="project" value="InterPro"/>
</dbReference>
<organism evidence="12 13">
    <name type="scientific">Branchiostoma belcheri</name>
    <name type="common">Amphioxus</name>
    <dbReference type="NCBI Taxonomy" id="7741"/>
    <lineage>
        <taxon>Eukaryota</taxon>
        <taxon>Metazoa</taxon>
        <taxon>Chordata</taxon>
        <taxon>Cephalochordata</taxon>
        <taxon>Leptocardii</taxon>
        <taxon>Amphioxiformes</taxon>
        <taxon>Branchiostomatidae</taxon>
        <taxon>Branchiostoma</taxon>
    </lineage>
</organism>
<dbReference type="SUPFAM" id="SSF63712">
    <property type="entry name" value="Nicotinic receptor ligand binding domain-like"/>
    <property type="match status" value="1"/>
</dbReference>
<dbReference type="Gene3D" id="2.70.170.10">
    <property type="entry name" value="Neurotransmitter-gated ion-channel ligand-binding domain"/>
    <property type="match status" value="1"/>
</dbReference>
<evidence type="ECO:0000313" key="12">
    <source>
        <dbReference type="Proteomes" id="UP000515135"/>
    </source>
</evidence>
<dbReference type="InterPro" id="IPR038050">
    <property type="entry name" value="Neuro_actylchol_rec"/>
</dbReference>
<dbReference type="Gene3D" id="1.20.58.390">
    <property type="entry name" value="Neurotransmitter-gated ion-channel transmembrane domain"/>
    <property type="match status" value="1"/>
</dbReference>
<dbReference type="InterPro" id="IPR000436">
    <property type="entry name" value="Sushi_SCR_CCP_dom"/>
</dbReference>
<dbReference type="CDD" id="cd00108">
    <property type="entry name" value="KR"/>
    <property type="match status" value="1"/>
</dbReference>
<dbReference type="Pfam" id="PF02931">
    <property type="entry name" value="Neur_chan_LBD"/>
    <property type="match status" value="1"/>
</dbReference>
<dbReference type="Pfam" id="PF02932">
    <property type="entry name" value="Neur_chan_memb"/>
    <property type="match status" value="1"/>
</dbReference>
<dbReference type="CDD" id="cd18989">
    <property type="entry name" value="LGIC_ECD_cation"/>
    <property type="match status" value="1"/>
</dbReference>
<dbReference type="Pfam" id="PF00084">
    <property type="entry name" value="Sushi"/>
    <property type="match status" value="1"/>
</dbReference>
<evidence type="ECO:0000256" key="9">
    <source>
        <dbReference type="SAM" id="Phobius"/>
    </source>
</evidence>
<dbReference type="SMART" id="SM00130">
    <property type="entry name" value="KR"/>
    <property type="match status" value="1"/>
</dbReference>
<dbReference type="KEGG" id="bbel:109476849"/>
<dbReference type="RefSeq" id="XP_019633427.1">
    <property type="nucleotide sequence ID" value="XM_019777868.1"/>
</dbReference>
<dbReference type="GeneID" id="109476849"/>
<comment type="subcellular location">
    <subcellularLocation>
        <location evidence="1">Membrane</location>
        <topology evidence="1">Multi-pass membrane protein</topology>
    </subcellularLocation>
</comment>
<dbReference type="Gene3D" id="2.10.70.10">
    <property type="entry name" value="Complement Module, domain 1"/>
    <property type="match status" value="1"/>
</dbReference>
<evidence type="ECO:0000256" key="5">
    <source>
        <dbReference type="ARBA" id="ARBA00023136"/>
    </source>
</evidence>
<evidence type="ECO:0000256" key="4">
    <source>
        <dbReference type="ARBA" id="ARBA00022989"/>
    </source>
</evidence>
<evidence type="ECO:0000259" key="10">
    <source>
        <dbReference type="PROSITE" id="PS50070"/>
    </source>
</evidence>
<feature type="transmembrane region" description="Helical" evidence="9">
    <location>
        <begin position="471"/>
        <end position="492"/>
    </location>
</feature>
<dbReference type="AlphaFoldDB" id="A0A6P4ZR56"/>
<dbReference type="InterPro" id="IPR035976">
    <property type="entry name" value="Sushi/SCR/CCP_sf"/>
</dbReference>
<dbReference type="CDD" id="cd00033">
    <property type="entry name" value="CCP"/>
    <property type="match status" value="1"/>
</dbReference>
<dbReference type="GO" id="GO:0004888">
    <property type="term" value="F:transmembrane signaling receptor activity"/>
    <property type="evidence" value="ECO:0007669"/>
    <property type="project" value="InterPro"/>
</dbReference>
<feature type="domain" description="Kringle" evidence="10">
    <location>
        <begin position="82"/>
        <end position="163"/>
    </location>
</feature>
<dbReference type="PANTHER" id="PTHR18945">
    <property type="entry name" value="NEUROTRANSMITTER GATED ION CHANNEL"/>
    <property type="match status" value="1"/>
</dbReference>
<keyword evidence="2 7" id="KW-0420">Kringle</keyword>
<keyword evidence="4 9" id="KW-1133">Transmembrane helix</keyword>
<dbReference type="SUPFAM" id="SSF57535">
    <property type="entry name" value="Complement control module/SCR domain"/>
    <property type="match status" value="1"/>
</dbReference>
<protein>
    <submittedName>
        <fullName evidence="13">Neuronal acetylcholine receptor subunit beta-3-like</fullName>
    </submittedName>
</protein>
<dbReference type="OrthoDB" id="10036095at2759"/>
<dbReference type="Pfam" id="PF00051">
    <property type="entry name" value="Kringle"/>
    <property type="match status" value="1"/>
</dbReference>
<accession>A0A6P4ZR56</accession>
<evidence type="ECO:0000256" key="6">
    <source>
        <dbReference type="ARBA" id="ARBA00023157"/>
    </source>
</evidence>
<name>A0A6P4ZR56_BRABE</name>
<dbReference type="GO" id="GO:0016020">
    <property type="term" value="C:membrane"/>
    <property type="evidence" value="ECO:0007669"/>
    <property type="project" value="UniProtKB-SubCell"/>
</dbReference>
<keyword evidence="8" id="KW-0768">Sushi</keyword>
<evidence type="ECO:0000259" key="11">
    <source>
        <dbReference type="PROSITE" id="PS50923"/>
    </source>
</evidence>
<dbReference type="SMART" id="SM00032">
    <property type="entry name" value="CCP"/>
    <property type="match status" value="1"/>
</dbReference>
<dbReference type="SUPFAM" id="SSF90112">
    <property type="entry name" value="Neurotransmitter-gated ion-channel transmembrane pore"/>
    <property type="match status" value="1"/>
</dbReference>
<feature type="transmembrane region" description="Helical" evidence="9">
    <location>
        <begin position="498"/>
        <end position="525"/>
    </location>
</feature>
<reference evidence="13" key="1">
    <citation type="submission" date="2025-08" db="UniProtKB">
        <authorList>
            <consortium name="RefSeq"/>
        </authorList>
    </citation>
    <scope>IDENTIFICATION</scope>
    <source>
        <tissue evidence="13">Gonad</tissue>
    </source>
</reference>
<keyword evidence="6 8" id="KW-1015">Disulfide bond</keyword>
<dbReference type="InterPro" id="IPR036734">
    <property type="entry name" value="Neur_chan_lig-bd_sf"/>
</dbReference>
<evidence type="ECO:0000256" key="3">
    <source>
        <dbReference type="ARBA" id="ARBA00022692"/>
    </source>
</evidence>
<dbReference type="InterPro" id="IPR038178">
    <property type="entry name" value="Kringle_sf"/>
</dbReference>
<dbReference type="Gene3D" id="2.40.20.10">
    <property type="entry name" value="Plasminogen Kringle 4"/>
    <property type="match status" value="1"/>
</dbReference>
<dbReference type="PROSITE" id="PS50070">
    <property type="entry name" value="KRINGLE_2"/>
    <property type="match status" value="1"/>
</dbReference>
<dbReference type="PRINTS" id="PR00252">
    <property type="entry name" value="NRIONCHANNEL"/>
</dbReference>
<comment type="caution">
    <text evidence="7">Lacks conserved residue(s) required for the propagation of feature annotation.</text>
</comment>
<dbReference type="PROSITE" id="PS50923">
    <property type="entry name" value="SUSHI"/>
    <property type="match status" value="1"/>
</dbReference>
<dbReference type="SUPFAM" id="SSF57440">
    <property type="entry name" value="Kringle-like"/>
    <property type="match status" value="1"/>
</dbReference>
<evidence type="ECO:0000256" key="1">
    <source>
        <dbReference type="ARBA" id="ARBA00004141"/>
    </source>
</evidence>
<evidence type="ECO:0000256" key="2">
    <source>
        <dbReference type="ARBA" id="ARBA00022572"/>
    </source>
</evidence>
<dbReference type="InterPro" id="IPR036719">
    <property type="entry name" value="Neuro-gated_channel_TM_sf"/>
</dbReference>
<dbReference type="PROSITE" id="PS00021">
    <property type="entry name" value="KRINGLE_1"/>
    <property type="match status" value="1"/>
</dbReference>
<gene>
    <name evidence="13" type="primary">LOC109476849</name>
</gene>
<sequence length="637" mass="72161">MQQLVQSVVDGCSFAKGHPSLSDVHFLTAFACTRLVLPCRSWCVEVQQVCGGQVPGLEKTFSACNLFHSSQCYSKATPEGRDCFYGNGENYRGKRSIGESGERCEPWSDAARLVAPSLLEEQYNWANLQDSYCRNPYSSPEPWCYVKDSGGSLVPDTCSVDPCEGACESPVNPKNGRRVPVKGSYRAGDRVSFRCNEGYRVTSGEQDAYCLQNGTWSSPPPECQTDGRLRLIEELFNENYYNPAFPPDSGTVNIFFHAALVNVLELNVRAKQILSSVVFRLIWDDRRLQWHNSRYSDVDEIRVSDDKLWRPALALANNADPEFEGFKSSTGARVFRNGEVVWDISQIFKTTCSYNARNFPFDNIECSACIADEGQRGNEVLKCLERGQRQVHSSRVNLAYCDMETSIRVDEWNTEWEIEEEEEGNFTLACIKLHMRRDPTYHMCTAIAPSTFLVLLMGVTFLLPLDTGERLGYAMTIFLSMIVTLVFITEIVPAEESLPVIAVVVLIYICMMVLWMLFALITISLSQKEGTLPRWARALFLRHLARLLLLGDLSNIKSDDVEPESISVDSTDKSKQHNAMAKEVVYYFHDKPAEREKLQLLHAIKQLLTELQASVKSLRQKEKKMPIKRSRRQIITI</sequence>
<feature type="disulfide bond" evidence="8">
    <location>
        <begin position="167"/>
        <end position="210"/>
    </location>
</feature>
<dbReference type="InterPro" id="IPR000001">
    <property type="entry name" value="Kringle"/>
</dbReference>
<dbReference type="InterPro" id="IPR006202">
    <property type="entry name" value="Neur_chan_lig-bd"/>
</dbReference>
<proteinExistence type="predicted"/>
<feature type="transmembrane region" description="Helical" evidence="9">
    <location>
        <begin position="440"/>
        <end position="464"/>
    </location>
</feature>
<keyword evidence="12" id="KW-1185">Reference proteome</keyword>
<evidence type="ECO:0000256" key="8">
    <source>
        <dbReference type="PROSITE-ProRule" id="PRU00302"/>
    </source>
</evidence>
<dbReference type="InterPro" id="IPR006201">
    <property type="entry name" value="Neur_channel"/>
</dbReference>
<keyword evidence="3 9" id="KW-0812">Transmembrane</keyword>
<dbReference type="Proteomes" id="UP000515135">
    <property type="component" value="Unplaced"/>
</dbReference>
<dbReference type="InterPro" id="IPR018056">
    <property type="entry name" value="Kringle_CS"/>
</dbReference>
<dbReference type="InterPro" id="IPR013806">
    <property type="entry name" value="Kringle-like"/>
</dbReference>
<dbReference type="InterPro" id="IPR006029">
    <property type="entry name" value="Neurotrans-gated_channel_TM"/>
</dbReference>
<dbReference type="CDD" id="cd19051">
    <property type="entry name" value="LGIC_TM_cation"/>
    <property type="match status" value="1"/>
</dbReference>
<feature type="domain" description="Sushi" evidence="11">
    <location>
        <begin position="165"/>
        <end position="225"/>
    </location>
</feature>
<evidence type="ECO:0000313" key="13">
    <source>
        <dbReference type="RefSeq" id="XP_019633427.1"/>
    </source>
</evidence>
<dbReference type="PRINTS" id="PR00018">
    <property type="entry name" value="KRINGLE"/>
</dbReference>
<evidence type="ECO:0000256" key="7">
    <source>
        <dbReference type="PROSITE-ProRule" id="PRU00121"/>
    </source>
</evidence>
<keyword evidence="5 9" id="KW-0472">Membrane</keyword>